<reference evidence="1 2" key="1">
    <citation type="submission" date="2015-03" db="EMBL/GenBank/DDBJ databases">
        <title>Genome assembly of Sandaracinus amylolyticus DSM 53668.</title>
        <authorList>
            <person name="Sharma G."/>
            <person name="Subramanian S."/>
        </authorList>
    </citation>
    <scope>NUCLEOTIDE SEQUENCE [LARGE SCALE GENOMIC DNA]</scope>
    <source>
        <strain evidence="1 2">DSM 53668</strain>
    </source>
</reference>
<evidence type="ECO:0000313" key="1">
    <source>
        <dbReference type="EMBL" id="AKF06636.1"/>
    </source>
</evidence>
<dbReference type="EMBL" id="CP011125">
    <property type="protein sequence ID" value="AKF06636.1"/>
    <property type="molecule type" value="Genomic_DNA"/>
</dbReference>
<proteinExistence type="predicted"/>
<evidence type="ECO:0000313" key="2">
    <source>
        <dbReference type="Proteomes" id="UP000034883"/>
    </source>
</evidence>
<dbReference type="AlphaFoldDB" id="A0A0F6W3Q2"/>
<dbReference type="STRING" id="927083.DB32_003785"/>
<dbReference type="OrthoDB" id="5514539at2"/>
<accession>A0A0F6W3Q2</accession>
<sequence length="128" mass="14509">MLYRDDYFEVWVDPARSLVRLARTERAFESIDHARASYASLAIALATVERRSHGVLLDLRAARPRSEPEFERFASESSATLLRPFRSVSVLVKSAVGRLQVQRIEKERGTAVFTVFTDESEALAHATR</sequence>
<dbReference type="Proteomes" id="UP000034883">
    <property type="component" value="Chromosome"/>
</dbReference>
<name>A0A0F6W3Q2_9BACT</name>
<protein>
    <submittedName>
        <fullName evidence="1">Uncharacterized protein</fullName>
    </submittedName>
</protein>
<dbReference type="KEGG" id="samy:DB32_003785"/>
<dbReference type="RefSeq" id="WP_053233790.1">
    <property type="nucleotide sequence ID" value="NZ_CP011125.1"/>
</dbReference>
<gene>
    <name evidence="1" type="ORF">DB32_003785</name>
</gene>
<organism evidence="1 2">
    <name type="scientific">Sandaracinus amylolyticus</name>
    <dbReference type="NCBI Taxonomy" id="927083"/>
    <lineage>
        <taxon>Bacteria</taxon>
        <taxon>Pseudomonadati</taxon>
        <taxon>Myxococcota</taxon>
        <taxon>Polyangia</taxon>
        <taxon>Polyangiales</taxon>
        <taxon>Sandaracinaceae</taxon>
        <taxon>Sandaracinus</taxon>
    </lineage>
</organism>
<keyword evidence="2" id="KW-1185">Reference proteome</keyword>